<evidence type="ECO:0000313" key="2">
    <source>
        <dbReference type="EMBL" id="EJL68542.1"/>
    </source>
</evidence>
<feature type="transmembrane region" description="Helical" evidence="1">
    <location>
        <begin position="37"/>
        <end position="55"/>
    </location>
</feature>
<evidence type="ECO:0000313" key="3">
    <source>
        <dbReference type="Proteomes" id="UP000007509"/>
    </source>
</evidence>
<dbReference type="AlphaFoldDB" id="J2SSL8"/>
<keyword evidence="1" id="KW-1133">Transmembrane helix</keyword>
<evidence type="ECO:0000256" key="1">
    <source>
        <dbReference type="SAM" id="Phobius"/>
    </source>
</evidence>
<keyword evidence="3" id="KW-1185">Reference proteome</keyword>
<evidence type="ECO:0008006" key="4">
    <source>
        <dbReference type="Google" id="ProtNLM"/>
    </source>
</evidence>
<dbReference type="EMBL" id="AKJY01000091">
    <property type="protein sequence ID" value="EJL68542.1"/>
    <property type="molecule type" value="Genomic_DNA"/>
</dbReference>
<feature type="transmembrane region" description="Helical" evidence="1">
    <location>
        <begin position="12"/>
        <end position="31"/>
    </location>
</feature>
<gene>
    <name evidence="2" type="ORF">PMI13_03564</name>
</gene>
<sequence length="144" mass="17416">MLNTLNINNKKSVFIHIFHWPFVLFLLTLFFYFRSDWLFTVSLILFFIVTAIRLLTARYLNIKISDTWISVKEIYILRSRKPLHYLSLPPYHIIHFSMNNKKNEDLIFFIKIQGKSKTIGFPVKHFSRYEKLMIRTTLEEVIKK</sequence>
<keyword evidence="1" id="KW-0812">Transmembrane</keyword>
<protein>
    <recommendedName>
        <fullName evidence="4">DUF304 domain-containing protein</fullName>
    </recommendedName>
</protein>
<proteinExistence type="predicted"/>
<keyword evidence="1" id="KW-0472">Membrane</keyword>
<dbReference type="Proteomes" id="UP000007509">
    <property type="component" value="Unassembled WGS sequence"/>
</dbReference>
<dbReference type="PATRIC" id="fig|1144316.3.peg.3582"/>
<accession>J2SSL8</accession>
<comment type="caution">
    <text evidence="2">The sequence shown here is derived from an EMBL/GenBank/DDBJ whole genome shotgun (WGS) entry which is preliminary data.</text>
</comment>
<organism evidence="2 3">
    <name type="scientific">Chryseobacterium populi</name>
    <dbReference type="NCBI Taxonomy" id="1144316"/>
    <lineage>
        <taxon>Bacteria</taxon>
        <taxon>Pseudomonadati</taxon>
        <taxon>Bacteroidota</taxon>
        <taxon>Flavobacteriia</taxon>
        <taxon>Flavobacteriales</taxon>
        <taxon>Weeksellaceae</taxon>
        <taxon>Chryseobacterium group</taxon>
        <taxon>Chryseobacterium</taxon>
    </lineage>
</organism>
<reference evidence="2 3" key="1">
    <citation type="journal article" date="2012" name="J. Bacteriol.">
        <title>Twenty-one genome sequences from Pseudomonas species and 19 genome sequences from diverse bacteria isolated from the rhizosphere and endosphere of Populus deltoides.</title>
        <authorList>
            <person name="Brown S.D."/>
            <person name="Utturkar S.M."/>
            <person name="Klingeman D.M."/>
            <person name="Johnson C.M."/>
            <person name="Martin S.L."/>
            <person name="Land M.L."/>
            <person name="Lu T.Y."/>
            <person name="Schadt C.W."/>
            <person name="Doktycz M.J."/>
            <person name="Pelletier D.A."/>
        </authorList>
    </citation>
    <scope>NUCLEOTIDE SEQUENCE [LARGE SCALE GENOMIC DNA]</scope>
    <source>
        <strain evidence="2 3">CF314</strain>
    </source>
</reference>
<name>J2SSL8_9FLAO</name>